<dbReference type="PANTHER" id="PTHR43857">
    <property type="entry name" value="BLR7761 PROTEIN"/>
    <property type="match status" value="1"/>
</dbReference>
<accession>A0A9X1H7V2</accession>
<organism evidence="1 2">
    <name type="scientific">Flavobacterium potami</name>
    <dbReference type="NCBI Taxonomy" id="2872310"/>
    <lineage>
        <taxon>Bacteria</taxon>
        <taxon>Pseudomonadati</taxon>
        <taxon>Bacteroidota</taxon>
        <taxon>Flavobacteriia</taxon>
        <taxon>Flavobacteriales</taxon>
        <taxon>Flavobacteriaceae</taxon>
        <taxon>Flavobacterium</taxon>
    </lineage>
</organism>
<dbReference type="AlphaFoldDB" id="A0A9X1H7V2"/>
<sequence>MEKKVINPWKWQDARNYVQAVDVSNVKGTLYISGQTAIDENGVSSSADMRTQLIETLENLEKVIHDADYELKNIVRLNVYTTDSVSLFENFDVFQGWIQKNNIKQSSTVLEVKSLFETLKVELEATVVR</sequence>
<dbReference type="InterPro" id="IPR035959">
    <property type="entry name" value="RutC-like_sf"/>
</dbReference>
<evidence type="ECO:0000313" key="1">
    <source>
        <dbReference type="EMBL" id="MBZ4033721.1"/>
    </source>
</evidence>
<name>A0A9X1H7V2_9FLAO</name>
<gene>
    <name evidence="1" type="ORF">K6T82_03025</name>
</gene>
<dbReference type="InterPro" id="IPR006175">
    <property type="entry name" value="YjgF/YER057c/UK114"/>
</dbReference>
<dbReference type="EMBL" id="JAINUY010000001">
    <property type="protein sequence ID" value="MBZ4033721.1"/>
    <property type="molecule type" value="Genomic_DNA"/>
</dbReference>
<proteinExistence type="predicted"/>
<dbReference type="CDD" id="cd00448">
    <property type="entry name" value="YjgF_YER057c_UK114_family"/>
    <property type="match status" value="1"/>
</dbReference>
<dbReference type="Pfam" id="PF01042">
    <property type="entry name" value="Ribonuc_L-PSP"/>
    <property type="match status" value="1"/>
</dbReference>
<dbReference type="Gene3D" id="3.30.1330.40">
    <property type="entry name" value="RutC-like"/>
    <property type="match status" value="1"/>
</dbReference>
<evidence type="ECO:0000313" key="2">
    <source>
        <dbReference type="Proteomes" id="UP001139366"/>
    </source>
</evidence>
<dbReference type="Proteomes" id="UP001139366">
    <property type="component" value="Unassembled WGS sequence"/>
</dbReference>
<dbReference type="PANTHER" id="PTHR43857:SF1">
    <property type="entry name" value="YJGH FAMILY PROTEIN"/>
    <property type="match status" value="1"/>
</dbReference>
<dbReference type="SUPFAM" id="SSF55298">
    <property type="entry name" value="YjgF-like"/>
    <property type="match status" value="1"/>
</dbReference>
<reference evidence="1 2" key="1">
    <citation type="journal article" date="2023" name="Antonie Van Leeuwenhoek">
        <title>Flavobacterium potami sp. nov., a multi-metal resistance genes harbouring bacterium isolated from shallow river silt.</title>
        <authorList>
            <person name="Li S."/>
            <person name="Mao S."/>
            <person name="Mu W."/>
            <person name="Guo B."/>
            <person name="Li C."/>
            <person name="Zhu Q."/>
            <person name="Hou X."/>
            <person name="Zhao Y."/>
            <person name="Wei S."/>
            <person name="Liu H."/>
            <person name="Liu A."/>
        </authorList>
    </citation>
    <scope>NUCLEOTIDE SEQUENCE [LARGE SCALE GENOMIC DNA]</scope>
    <source>
        <strain evidence="1 2">17A</strain>
    </source>
</reference>
<protein>
    <submittedName>
        <fullName evidence="1">RidA family protein</fullName>
    </submittedName>
</protein>
<dbReference type="RefSeq" id="WP_223704537.1">
    <property type="nucleotide sequence ID" value="NZ_JAINUY010000001.1"/>
</dbReference>
<comment type="caution">
    <text evidence="1">The sequence shown here is derived from an EMBL/GenBank/DDBJ whole genome shotgun (WGS) entry which is preliminary data.</text>
</comment>
<keyword evidence="2" id="KW-1185">Reference proteome</keyword>